<proteinExistence type="predicted"/>
<name>A0A0F9TJ87_9ZZZZ</name>
<accession>A0A0F9TJ87</accession>
<evidence type="ECO:0000313" key="1">
    <source>
        <dbReference type="EMBL" id="KKN74967.1"/>
    </source>
</evidence>
<protein>
    <submittedName>
        <fullName evidence="1">Uncharacterized protein</fullName>
    </submittedName>
</protein>
<sequence length="64" mass="7375">MSDDKLAELKEQVDIMRASAFYESKFGSQEHQFQMQAMVSAYDVCLNLIKETTDEIRSIKKKVA</sequence>
<dbReference type="EMBL" id="LAZR01000317">
    <property type="protein sequence ID" value="KKN74967.1"/>
    <property type="molecule type" value="Genomic_DNA"/>
</dbReference>
<comment type="caution">
    <text evidence="1">The sequence shown here is derived from an EMBL/GenBank/DDBJ whole genome shotgun (WGS) entry which is preliminary data.</text>
</comment>
<dbReference type="AlphaFoldDB" id="A0A0F9TJ87"/>
<gene>
    <name evidence="1" type="ORF">LCGC14_0384690</name>
</gene>
<reference evidence="1" key="1">
    <citation type="journal article" date="2015" name="Nature">
        <title>Complex archaea that bridge the gap between prokaryotes and eukaryotes.</title>
        <authorList>
            <person name="Spang A."/>
            <person name="Saw J.H."/>
            <person name="Jorgensen S.L."/>
            <person name="Zaremba-Niedzwiedzka K."/>
            <person name="Martijn J."/>
            <person name="Lind A.E."/>
            <person name="van Eijk R."/>
            <person name="Schleper C."/>
            <person name="Guy L."/>
            <person name="Ettema T.J."/>
        </authorList>
    </citation>
    <scope>NUCLEOTIDE SEQUENCE</scope>
</reference>
<organism evidence="1">
    <name type="scientific">marine sediment metagenome</name>
    <dbReference type="NCBI Taxonomy" id="412755"/>
    <lineage>
        <taxon>unclassified sequences</taxon>
        <taxon>metagenomes</taxon>
        <taxon>ecological metagenomes</taxon>
    </lineage>
</organism>